<keyword evidence="1" id="KW-0418">Kinase</keyword>
<dbReference type="PANTHER" id="PTHR35526:SF3">
    <property type="entry name" value="ANTI-SIGMA-F FACTOR RSBW"/>
    <property type="match status" value="1"/>
</dbReference>
<proteinExistence type="predicted"/>
<evidence type="ECO:0000256" key="1">
    <source>
        <dbReference type="ARBA" id="ARBA00022527"/>
    </source>
</evidence>
<keyword evidence="1" id="KW-0808">Transferase</keyword>
<dbReference type="CDD" id="cd16936">
    <property type="entry name" value="HATPase_RsbW-like"/>
    <property type="match status" value="1"/>
</dbReference>
<protein>
    <recommendedName>
        <fullName evidence="2">Histidine kinase/HSP90-like ATPase domain-containing protein</fullName>
    </recommendedName>
</protein>
<keyword evidence="4" id="KW-1185">Reference proteome</keyword>
<dbReference type="Proteomes" id="UP000264006">
    <property type="component" value="Chromosome"/>
</dbReference>
<reference evidence="3 4" key="1">
    <citation type="submission" date="2018-09" db="EMBL/GenBank/DDBJ databases">
        <title>Complete genome sequence of Euzebya sp. DY32-46 isolated from seawater of Pacific Ocean.</title>
        <authorList>
            <person name="Xu L."/>
            <person name="Wu Y.-H."/>
            <person name="Xu X.-W."/>
        </authorList>
    </citation>
    <scope>NUCLEOTIDE SEQUENCE [LARGE SCALE GENOMIC DNA]</scope>
    <source>
        <strain evidence="3 4">DY32-46</strain>
    </source>
</reference>
<organism evidence="3 4">
    <name type="scientific">Euzebya pacifica</name>
    <dbReference type="NCBI Taxonomy" id="1608957"/>
    <lineage>
        <taxon>Bacteria</taxon>
        <taxon>Bacillati</taxon>
        <taxon>Actinomycetota</taxon>
        <taxon>Nitriliruptoria</taxon>
        <taxon>Euzebyales</taxon>
    </lineage>
</organism>
<dbReference type="Pfam" id="PF13581">
    <property type="entry name" value="HATPase_c_2"/>
    <property type="match status" value="1"/>
</dbReference>
<dbReference type="GO" id="GO:0004674">
    <property type="term" value="F:protein serine/threonine kinase activity"/>
    <property type="evidence" value="ECO:0007669"/>
    <property type="project" value="UniProtKB-KW"/>
</dbReference>
<dbReference type="AlphaFoldDB" id="A0A346Y2V7"/>
<dbReference type="KEGG" id="euz:DVS28_a4137"/>
<dbReference type="InterPro" id="IPR036890">
    <property type="entry name" value="HATPase_C_sf"/>
</dbReference>
<evidence type="ECO:0000313" key="4">
    <source>
        <dbReference type="Proteomes" id="UP000264006"/>
    </source>
</evidence>
<dbReference type="InterPro" id="IPR050267">
    <property type="entry name" value="Anti-sigma-factor_SerPK"/>
</dbReference>
<evidence type="ECO:0000313" key="3">
    <source>
        <dbReference type="EMBL" id="AXV08804.1"/>
    </source>
</evidence>
<dbReference type="PANTHER" id="PTHR35526">
    <property type="entry name" value="ANTI-SIGMA-F FACTOR RSBW-RELATED"/>
    <property type="match status" value="1"/>
</dbReference>
<evidence type="ECO:0000259" key="2">
    <source>
        <dbReference type="Pfam" id="PF13581"/>
    </source>
</evidence>
<gene>
    <name evidence="3" type="ORF">DVS28_a4137</name>
</gene>
<feature type="domain" description="Histidine kinase/HSP90-like ATPase" evidence="2">
    <location>
        <begin position="11"/>
        <end position="127"/>
    </location>
</feature>
<dbReference type="SUPFAM" id="SSF55874">
    <property type="entry name" value="ATPase domain of HSP90 chaperone/DNA topoisomerase II/histidine kinase"/>
    <property type="match status" value="1"/>
</dbReference>
<dbReference type="RefSeq" id="WP_164710821.1">
    <property type="nucleotide sequence ID" value="NZ_CAXIBR010000066.1"/>
</dbReference>
<sequence length="142" mass="15636">MIDIALDVQLPRQLRAVGHLRRTVRSLCVEMGVAPDDVDALVLATSEACNNIILHADLDDTFEVRFRLRGHTARIEVVNENTPFLDLEQQATDPLSESGRGLQIMRHLCDEARFTTSGEGGTLVEMVRRVQATEGSLLDGPG</sequence>
<dbReference type="InterPro" id="IPR003594">
    <property type="entry name" value="HATPase_dom"/>
</dbReference>
<keyword evidence="1" id="KW-0723">Serine/threonine-protein kinase</keyword>
<dbReference type="EMBL" id="CP031165">
    <property type="protein sequence ID" value="AXV08804.1"/>
    <property type="molecule type" value="Genomic_DNA"/>
</dbReference>
<dbReference type="Gene3D" id="3.30.565.10">
    <property type="entry name" value="Histidine kinase-like ATPase, C-terminal domain"/>
    <property type="match status" value="1"/>
</dbReference>
<name>A0A346Y2V7_9ACTN</name>
<accession>A0A346Y2V7</accession>